<dbReference type="EMBL" id="CP003178">
    <property type="protein sequence ID" value="AEW00429.1"/>
    <property type="molecule type" value="Genomic_DNA"/>
</dbReference>
<dbReference type="STRING" id="700598.Niako_4155"/>
<protein>
    <submittedName>
        <fullName evidence="1">Uncharacterized protein</fullName>
    </submittedName>
</protein>
<dbReference type="OrthoDB" id="685424at2"/>
<evidence type="ECO:0000313" key="1">
    <source>
        <dbReference type="EMBL" id="AEW00429.1"/>
    </source>
</evidence>
<gene>
    <name evidence="1" type="ordered locus">Niako_4155</name>
</gene>
<reference evidence="1 2" key="1">
    <citation type="submission" date="2011-12" db="EMBL/GenBank/DDBJ databases">
        <title>The complete genome of Niastella koreensis GR20-10.</title>
        <authorList>
            <consortium name="US DOE Joint Genome Institute (JGI-PGF)"/>
            <person name="Lucas S."/>
            <person name="Han J."/>
            <person name="Lapidus A."/>
            <person name="Bruce D."/>
            <person name="Goodwin L."/>
            <person name="Pitluck S."/>
            <person name="Peters L."/>
            <person name="Kyrpides N."/>
            <person name="Mavromatis K."/>
            <person name="Ivanova N."/>
            <person name="Mikhailova N."/>
            <person name="Davenport K."/>
            <person name="Saunders E."/>
            <person name="Detter J.C."/>
            <person name="Tapia R."/>
            <person name="Han C."/>
            <person name="Land M."/>
            <person name="Hauser L."/>
            <person name="Markowitz V."/>
            <person name="Cheng J.-F."/>
            <person name="Hugenholtz P."/>
            <person name="Woyke T."/>
            <person name="Wu D."/>
            <person name="Tindall B."/>
            <person name="Pomrenke H."/>
            <person name="Brambilla E."/>
            <person name="Klenk H.-P."/>
            <person name="Eisen J.A."/>
        </authorList>
    </citation>
    <scope>NUCLEOTIDE SEQUENCE [LARGE SCALE GENOMIC DNA]</scope>
    <source>
        <strain evidence="2">DSM 17620 / KACC 11465 / NBRC 106392 / GR20-10</strain>
    </source>
</reference>
<dbReference type="Proteomes" id="UP000005438">
    <property type="component" value="Chromosome"/>
</dbReference>
<accession>G8TDH9</accession>
<sequence length="124" mass="13886">MRLKKLRSFIGKLSVLGVYLLFLIVQLNLRYTFSPASGAHVTSISNINAAKAGSGKITITLKKLSVHQPRYNKRYLHQDPYQVPYLSKQEAVEFVVDTKPIYNQVPVLQDPILLHSSLRGPPAA</sequence>
<evidence type="ECO:0000313" key="2">
    <source>
        <dbReference type="Proteomes" id="UP000005438"/>
    </source>
</evidence>
<name>G8TDH9_NIAKG</name>
<dbReference type="KEGG" id="nko:Niako_4155"/>
<dbReference type="HOGENOM" id="CLU_2001438_0_0_10"/>
<dbReference type="RefSeq" id="WP_014220341.1">
    <property type="nucleotide sequence ID" value="NC_016609.1"/>
</dbReference>
<dbReference type="AlphaFoldDB" id="G8TDH9"/>
<organism evidence="1 2">
    <name type="scientific">Niastella koreensis (strain DSM 17620 / KACC 11465 / NBRC 106392 / GR20-10)</name>
    <dbReference type="NCBI Taxonomy" id="700598"/>
    <lineage>
        <taxon>Bacteria</taxon>
        <taxon>Pseudomonadati</taxon>
        <taxon>Bacteroidota</taxon>
        <taxon>Chitinophagia</taxon>
        <taxon>Chitinophagales</taxon>
        <taxon>Chitinophagaceae</taxon>
        <taxon>Niastella</taxon>
    </lineage>
</organism>
<proteinExistence type="predicted"/>